<protein>
    <recommendedName>
        <fullName evidence="2">Ankyrin repeat protein</fullName>
    </recommendedName>
</protein>
<dbReference type="SUPFAM" id="SSF48403">
    <property type="entry name" value="Ankyrin repeat"/>
    <property type="match status" value="1"/>
</dbReference>
<accession>A0A481Z4J5</accession>
<proteinExistence type="predicted"/>
<evidence type="ECO:0008006" key="2">
    <source>
        <dbReference type="Google" id="ProtNLM"/>
    </source>
</evidence>
<name>A0A481Z4J5_9VIRU</name>
<dbReference type="EMBL" id="MK500447">
    <property type="protein sequence ID" value="QBK89929.1"/>
    <property type="molecule type" value="Genomic_DNA"/>
</dbReference>
<dbReference type="Gene3D" id="1.25.40.20">
    <property type="entry name" value="Ankyrin repeat-containing domain"/>
    <property type="match status" value="1"/>
</dbReference>
<gene>
    <name evidence="1" type="ORF">LCPAC101_02120</name>
</gene>
<organism evidence="1">
    <name type="scientific">Pithovirus LCPAC101</name>
    <dbReference type="NCBI Taxonomy" id="2506586"/>
    <lineage>
        <taxon>Viruses</taxon>
        <taxon>Pithoviruses</taxon>
    </lineage>
</organism>
<dbReference type="InterPro" id="IPR036770">
    <property type="entry name" value="Ankyrin_rpt-contain_sf"/>
</dbReference>
<reference evidence="1" key="1">
    <citation type="journal article" date="2019" name="MBio">
        <title>Virus Genomes from Deep Sea Sediments Expand the Ocean Megavirome and Support Independent Origins of Viral Gigantism.</title>
        <authorList>
            <person name="Backstrom D."/>
            <person name="Yutin N."/>
            <person name="Jorgensen S.L."/>
            <person name="Dharamshi J."/>
            <person name="Homa F."/>
            <person name="Zaremba-Niedwiedzka K."/>
            <person name="Spang A."/>
            <person name="Wolf Y.I."/>
            <person name="Koonin E.V."/>
            <person name="Ettema T.J."/>
        </authorList>
    </citation>
    <scope>NUCLEOTIDE SEQUENCE</scope>
</reference>
<evidence type="ECO:0000313" key="1">
    <source>
        <dbReference type="EMBL" id="QBK89929.1"/>
    </source>
</evidence>
<sequence length="687" mass="79276">MEEYRNTIILEYVNIINSYIGKLVNTYKLKGDYTIKVESVTLLDEEGQSNEGKEVYEVTLVITYKNLINFSNKNKIWKQLNDRFYSQWDKVDIENNIYNSNINNLEIEIGGDDIFIIFDFTIMEEEEYIKLTDLPTEIIGEITKSMTQKTALSLCVATKFEKYNDIYCSDIFKTKLKKIYDYLIDGLPKNTSIDYPKLSEELLSKMFYSGNFSIYKFFDGYIDGGYPEIELNEMITILASFYSVDTDNVSNWDPDKDLLSELLRLLSLNPKTSNDILKSIQNILRNISTYNTNKHFAHIYITMGDIRSSIPYTYIHILTNPNINKHVFKSSKTKKVTVIPPNLEYLLKIYNPIDPSKEDVAEMMAVMKTLIQNRYSVDSISSFYYTINKYLSNENKNNILEYATKYGNLDIVKYLLSKIGIPDNANDKVKLIISALTNIKSLNSEYEPITMNDDIVNYLSNEFGYNDYKIEKFNLIDVARKSGDVIRYDYVDNKKITNKEFNDMIKSRNNRRNNNLVDVLLAYPDNTINKIILNSRIIIDNGNQGTMNALSLLNDNRVHPEQDNGKYIIGIAGGAGDDHVETKLKSVLISRSLQHPKVDPTEQNNKALKSAATKSRYYTINELKKYNRITNNAIYDAIVEAINKSKLTPIKNLLHGINIQTPKLNSLIEYAINKKKVKIVKYLQSLR</sequence>